<protein>
    <submittedName>
        <fullName evidence="4">DUF58 domain-containing protein</fullName>
    </submittedName>
</protein>
<gene>
    <name evidence="4" type="ORF">GCM10009655_20470</name>
</gene>
<evidence type="ECO:0000313" key="5">
    <source>
        <dbReference type="Proteomes" id="UP001500943"/>
    </source>
</evidence>
<name>A0ABN1VRL5_9MICO</name>
<keyword evidence="2" id="KW-1133">Transmembrane helix</keyword>
<dbReference type="Proteomes" id="UP001500943">
    <property type="component" value="Unassembled WGS sequence"/>
</dbReference>
<dbReference type="RefSeq" id="WP_343925553.1">
    <property type="nucleotide sequence ID" value="NZ_BAAAKW010000033.1"/>
</dbReference>
<evidence type="ECO:0000259" key="3">
    <source>
        <dbReference type="Pfam" id="PF01882"/>
    </source>
</evidence>
<feature type="transmembrane region" description="Helical" evidence="2">
    <location>
        <begin position="109"/>
        <end position="131"/>
    </location>
</feature>
<dbReference type="EMBL" id="BAAAKW010000033">
    <property type="protein sequence ID" value="GAA1220800.1"/>
    <property type="molecule type" value="Genomic_DNA"/>
</dbReference>
<sequence length="477" mass="51725">MSSPLKRPAKREPPQQPAPEHQDPSGERARSDADFPTSIRGLDNARTRIVGYRTGFLADLIVSVVRFVVLARSTVTRYAGRITSVVTPLGWIVLALIPTTLIAGYSIAWIELIVIGYASIAVALMAAIFLFGRSQLAISLHVDHRRVVVGEAASGEVRGINTGKRRSLGVVAEIPVAETFSEAVLPSIRPGGSATHDFPIPTHRRGVISVGPVRTVRADPVGLVRRELVWTESAEVFVHPRTISIPSFSTGLIRDLEGNPTKDLANNDISFHALREYLPGDERRNIHWKTTARTGRYMVRQFEETRRSHLVIALSLATADYASEYEFEMAVSVAGSLGAQAIRDARTVTVVASAQTPQFAKRKIFAVRALSTLTGTRLLDDLTRVQNTETALRLVDVARVTSEQTNGVSVAFLICGSPVTSKQLRAASTKFAANVEVVAIVCDPETVPGLRKVAGLSVLTIGYLEDLKRALARSAAV</sequence>
<evidence type="ECO:0000256" key="1">
    <source>
        <dbReference type="SAM" id="MobiDB-lite"/>
    </source>
</evidence>
<organism evidence="4 5">
    <name type="scientific">Rhodoglobus aureus</name>
    <dbReference type="NCBI Taxonomy" id="191497"/>
    <lineage>
        <taxon>Bacteria</taxon>
        <taxon>Bacillati</taxon>
        <taxon>Actinomycetota</taxon>
        <taxon>Actinomycetes</taxon>
        <taxon>Micrococcales</taxon>
        <taxon>Microbacteriaceae</taxon>
        <taxon>Rhodoglobus</taxon>
    </lineage>
</organism>
<keyword evidence="2" id="KW-0812">Transmembrane</keyword>
<feature type="transmembrane region" description="Helical" evidence="2">
    <location>
        <begin position="82"/>
        <end position="103"/>
    </location>
</feature>
<feature type="compositionally biased region" description="Basic and acidic residues" evidence="1">
    <location>
        <begin position="20"/>
        <end position="33"/>
    </location>
</feature>
<feature type="region of interest" description="Disordered" evidence="1">
    <location>
        <begin position="1"/>
        <end position="39"/>
    </location>
</feature>
<comment type="caution">
    <text evidence="4">The sequence shown here is derived from an EMBL/GenBank/DDBJ whole genome shotgun (WGS) entry which is preliminary data.</text>
</comment>
<keyword evidence="2" id="KW-0472">Membrane</keyword>
<evidence type="ECO:0000313" key="4">
    <source>
        <dbReference type="EMBL" id="GAA1220800.1"/>
    </source>
</evidence>
<reference evidence="4 5" key="1">
    <citation type="journal article" date="2019" name="Int. J. Syst. Evol. Microbiol.">
        <title>The Global Catalogue of Microorganisms (GCM) 10K type strain sequencing project: providing services to taxonomists for standard genome sequencing and annotation.</title>
        <authorList>
            <consortium name="The Broad Institute Genomics Platform"/>
            <consortium name="The Broad Institute Genome Sequencing Center for Infectious Disease"/>
            <person name="Wu L."/>
            <person name="Ma J."/>
        </authorList>
    </citation>
    <scope>NUCLEOTIDE SEQUENCE [LARGE SCALE GENOMIC DNA]</scope>
    <source>
        <strain evidence="4 5">JCM 12762</strain>
    </source>
</reference>
<feature type="transmembrane region" description="Helical" evidence="2">
    <location>
        <begin position="50"/>
        <end position="70"/>
    </location>
</feature>
<feature type="domain" description="DUF58" evidence="3">
    <location>
        <begin position="274"/>
        <end position="355"/>
    </location>
</feature>
<proteinExistence type="predicted"/>
<keyword evidence="5" id="KW-1185">Reference proteome</keyword>
<evidence type="ECO:0000256" key="2">
    <source>
        <dbReference type="SAM" id="Phobius"/>
    </source>
</evidence>
<accession>A0ABN1VRL5</accession>
<dbReference type="PANTHER" id="PTHR34351:SF1">
    <property type="entry name" value="SLR1927 PROTEIN"/>
    <property type="match status" value="1"/>
</dbReference>
<dbReference type="Pfam" id="PF01882">
    <property type="entry name" value="DUF58"/>
    <property type="match status" value="1"/>
</dbReference>
<dbReference type="PANTHER" id="PTHR34351">
    <property type="entry name" value="SLR1927 PROTEIN-RELATED"/>
    <property type="match status" value="1"/>
</dbReference>
<dbReference type="InterPro" id="IPR002881">
    <property type="entry name" value="DUF58"/>
</dbReference>